<dbReference type="GO" id="GO:0034497">
    <property type="term" value="P:protein localization to phagophore assembly site"/>
    <property type="evidence" value="ECO:0007669"/>
    <property type="project" value="TreeGrafter"/>
</dbReference>
<keyword evidence="9" id="KW-1185">Reference proteome</keyword>
<feature type="compositionally biased region" description="Polar residues" evidence="7">
    <location>
        <begin position="369"/>
        <end position="384"/>
    </location>
</feature>
<dbReference type="Proteomes" id="UP000005207">
    <property type="component" value="Linkage group LG23"/>
</dbReference>
<evidence type="ECO:0000313" key="9">
    <source>
        <dbReference type="Proteomes" id="UP000005207"/>
    </source>
</evidence>
<evidence type="ECO:0000313" key="8">
    <source>
        <dbReference type="Ensembl" id="ENSONIP00000063765.1"/>
    </source>
</evidence>
<sequence length="460" mass="50663">MESDLKPQDQKDLDKFIKFFALKTVQVIVQARLGEKICTRSSSSPTGSDWFNLAIKDIPEVTHEAKKALAGQLPGIGRSMCVEISLKTSEGDSMELETWCLEMNEKCDKEIKVSYAVYNRLSVLLKSLLAITRVTPAYKLSRKADYICLCCPQQLSFRECSCIYLFRWETHLMSSLTVLLFRQFERSAPIMGIIVDHFVDPPCSSQRPANMGHPCNYRAPDEEDGGQFAGVQDSQEVCATSFSTSPPSQVLHAGKEGGALLMPPHGADVHLTVEHAPNTPSSSGDDDGLSQSGEGRKEEGRRSVSPSDPVESLNAFTRKVGAFVNKPSTQITAASLDLPFAAFAPRGLDSEENDPMVHPPDSPPCPSPLQGSLHSQGSEGSGQQDDFVMVDFRPAFSKDDLLPMDLGTFYREFQNPPQLASLSLHISSQSMADDLDSLPEKLRVYEKNIDEFDAFVDMLQ</sequence>
<dbReference type="PANTHER" id="PTHR13430">
    <property type="match status" value="1"/>
</dbReference>
<protein>
    <recommendedName>
        <fullName evidence="4">Autophagy-related protein 13</fullName>
    </recommendedName>
</protein>
<feature type="region of interest" description="Disordered" evidence="7">
    <location>
        <begin position="346"/>
        <end position="384"/>
    </location>
</feature>
<dbReference type="Gene3D" id="3.30.900.10">
    <property type="entry name" value="HORMA domain"/>
    <property type="match status" value="1"/>
</dbReference>
<evidence type="ECO:0000256" key="6">
    <source>
        <dbReference type="ARBA" id="ARBA00023006"/>
    </source>
</evidence>
<evidence type="ECO:0000256" key="7">
    <source>
        <dbReference type="SAM" id="MobiDB-lite"/>
    </source>
</evidence>
<dbReference type="GO" id="GO:0042127">
    <property type="term" value="P:regulation of cell population proliferation"/>
    <property type="evidence" value="ECO:0007669"/>
    <property type="project" value="UniProtKB-ARBA"/>
</dbReference>
<feature type="compositionally biased region" description="Pro residues" evidence="7">
    <location>
        <begin position="357"/>
        <end position="367"/>
    </location>
</feature>
<dbReference type="GO" id="GO:0010506">
    <property type="term" value="P:regulation of autophagy"/>
    <property type="evidence" value="ECO:0007669"/>
    <property type="project" value="UniProtKB-ARBA"/>
</dbReference>
<proteinExistence type="inferred from homology"/>
<dbReference type="GO" id="GO:0000407">
    <property type="term" value="C:phagophore assembly site"/>
    <property type="evidence" value="ECO:0007669"/>
    <property type="project" value="UniProtKB-SubCell"/>
</dbReference>
<evidence type="ECO:0000256" key="4">
    <source>
        <dbReference type="ARBA" id="ARBA00013801"/>
    </source>
</evidence>
<evidence type="ECO:0000256" key="1">
    <source>
        <dbReference type="ARBA" id="ARBA00004329"/>
    </source>
</evidence>
<dbReference type="FunFam" id="3.30.900.10:FF:000001">
    <property type="entry name" value="Autophagy-related protein 13"/>
    <property type="match status" value="1"/>
</dbReference>
<reference evidence="8" key="3">
    <citation type="submission" date="2025-09" db="UniProtKB">
        <authorList>
            <consortium name="Ensembl"/>
        </authorList>
    </citation>
    <scope>IDENTIFICATION</scope>
</reference>
<accession>A0A669DSD9</accession>
<keyword evidence="5" id="KW-0963">Cytoplasm</keyword>
<dbReference type="GO" id="GO:0005829">
    <property type="term" value="C:cytosol"/>
    <property type="evidence" value="ECO:0007669"/>
    <property type="project" value="UniProtKB-SubCell"/>
</dbReference>
<comment type="subcellular location">
    <subcellularLocation>
        <location evidence="2">Cytoplasm</location>
        <location evidence="2">Cytosol</location>
    </subcellularLocation>
    <subcellularLocation>
        <location evidence="1">Preautophagosomal structure</location>
    </subcellularLocation>
</comment>
<evidence type="ECO:0000256" key="3">
    <source>
        <dbReference type="ARBA" id="ARBA00007341"/>
    </source>
</evidence>
<dbReference type="Ensembl" id="ENSONIT00000040892.1">
    <property type="protein sequence ID" value="ENSONIP00000063765.1"/>
    <property type="gene ID" value="ENSONIG00000015211.2"/>
</dbReference>
<dbReference type="InterPro" id="IPR036570">
    <property type="entry name" value="HORMA_dom_sf"/>
</dbReference>
<name>A0A669DSD9_ORENI</name>
<dbReference type="GO" id="GO:0034727">
    <property type="term" value="P:piecemeal microautophagy of the nucleus"/>
    <property type="evidence" value="ECO:0007669"/>
    <property type="project" value="TreeGrafter"/>
</dbReference>
<keyword evidence="6" id="KW-0072">Autophagy</keyword>
<gene>
    <name evidence="8" type="primary">ATG13</name>
    <name evidence="8" type="synonym">atg13</name>
</gene>
<dbReference type="PANTHER" id="PTHR13430:SF4">
    <property type="entry name" value="AUTOPHAGY-RELATED PROTEIN 13"/>
    <property type="match status" value="1"/>
</dbReference>
<dbReference type="GeneTree" id="ENSGT00390000007055"/>
<evidence type="ECO:0000256" key="2">
    <source>
        <dbReference type="ARBA" id="ARBA00004514"/>
    </source>
</evidence>
<reference evidence="8" key="2">
    <citation type="submission" date="2025-08" db="UniProtKB">
        <authorList>
            <consortium name="Ensembl"/>
        </authorList>
    </citation>
    <scope>IDENTIFICATION</scope>
</reference>
<evidence type="ECO:0000256" key="5">
    <source>
        <dbReference type="ARBA" id="ARBA00022490"/>
    </source>
</evidence>
<feature type="region of interest" description="Disordered" evidence="7">
    <location>
        <begin position="241"/>
        <end position="312"/>
    </location>
</feature>
<dbReference type="AlphaFoldDB" id="A0A669DSD9"/>
<comment type="similarity">
    <text evidence="3">Belongs to the ATG13 family. Metazoan subfamily.</text>
</comment>
<dbReference type="InterPro" id="IPR040182">
    <property type="entry name" value="ATG13"/>
</dbReference>
<dbReference type="GO" id="GO:0000423">
    <property type="term" value="P:mitophagy"/>
    <property type="evidence" value="ECO:0007669"/>
    <property type="project" value="TreeGrafter"/>
</dbReference>
<reference evidence="9" key="1">
    <citation type="submission" date="2012-01" db="EMBL/GenBank/DDBJ databases">
        <title>The Genome Sequence of Oreochromis niloticus (Nile Tilapia).</title>
        <authorList>
            <consortium name="Broad Institute Genome Assembly Team"/>
            <consortium name="Broad Institute Sequencing Platform"/>
            <person name="Di Palma F."/>
            <person name="Johnson J."/>
            <person name="Lander E.S."/>
            <person name="Lindblad-Toh K."/>
        </authorList>
    </citation>
    <scope>NUCLEOTIDE SEQUENCE [LARGE SCALE GENOMIC DNA]</scope>
</reference>
<organism evidence="8 9">
    <name type="scientific">Oreochromis niloticus</name>
    <name type="common">Nile tilapia</name>
    <name type="synonym">Tilapia nilotica</name>
    <dbReference type="NCBI Taxonomy" id="8128"/>
    <lineage>
        <taxon>Eukaryota</taxon>
        <taxon>Metazoa</taxon>
        <taxon>Chordata</taxon>
        <taxon>Craniata</taxon>
        <taxon>Vertebrata</taxon>
        <taxon>Euteleostomi</taxon>
        <taxon>Actinopterygii</taxon>
        <taxon>Neopterygii</taxon>
        <taxon>Teleostei</taxon>
        <taxon>Neoteleostei</taxon>
        <taxon>Acanthomorphata</taxon>
        <taxon>Ovalentaria</taxon>
        <taxon>Cichlomorphae</taxon>
        <taxon>Cichliformes</taxon>
        <taxon>Cichlidae</taxon>
        <taxon>African cichlids</taxon>
        <taxon>Pseudocrenilabrinae</taxon>
        <taxon>Oreochromini</taxon>
        <taxon>Oreochromis</taxon>
    </lineage>
</organism>
<dbReference type="GO" id="GO:1990316">
    <property type="term" value="C:Atg1/ULK1 kinase complex"/>
    <property type="evidence" value="ECO:0007669"/>
    <property type="project" value="TreeGrafter"/>
</dbReference>